<dbReference type="SUPFAM" id="SSF56954">
    <property type="entry name" value="Outer membrane efflux proteins (OEP)"/>
    <property type="match status" value="1"/>
</dbReference>
<dbReference type="Gene3D" id="1.20.1600.10">
    <property type="entry name" value="Outer membrane efflux proteins (OEP)"/>
    <property type="match status" value="1"/>
</dbReference>
<comment type="similarity">
    <text evidence="1">Belongs to the outer membrane factor (OMF) (TC 1.B.17) family.</text>
</comment>
<evidence type="ECO:0000313" key="3">
    <source>
        <dbReference type="EMBL" id="SFM18368.1"/>
    </source>
</evidence>
<proteinExistence type="inferred from homology"/>
<dbReference type="OrthoDB" id="9769048at2"/>
<feature type="signal peptide" evidence="2">
    <location>
        <begin position="1"/>
        <end position="38"/>
    </location>
</feature>
<feature type="chain" id="PRO_5011727916" evidence="2">
    <location>
        <begin position="39"/>
        <end position="440"/>
    </location>
</feature>
<name>A0A1I4NS67_9BURK</name>
<dbReference type="InterPro" id="IPR003423">
    <property type="entry name" value="OMP_efflux"/>
</dbReference>
<dbReference type="AlphaFoldDB" id="A0A1I4NS67"/>
<evidence type="ECO:0000256" key="2">
    <source>
        <dbReference type="SAM" id="SignalP"/>
    </source>
</evidence>
<keyword evidence="2" id="KW-0732">Signal</keyword>
<dbReference type="Pfam" id="PF02321">
    <property type="entry name" value="OEP"/>
    <property type="match status" value="1"/>
</dbReference>
<evidence type="ECO:0000256" key="1">
    <source>
        <dbReference type="ARBA" id="ARBA00007613"/>
    </source>
</evidence>
<dbReference type="PANTHER" id="PTHR30203">
    <property type="entry name" value="OUTER MEMBRANE CATION EFFLUX PROTEIN"/>
    <property type="match status" value="1"/>
</dbReference>
<dbReference type="RefSeq" id="WP_093388592.1">
    <property type="nucleotide sequence ID" value="NZ_FOTW01000014.1"/>
</dbReference>
<keyword evidence="4" id="KW-1185">Reference proteome</keyword>
<sequence length="440" mass="47906">MSSLSPSRPNATLHRERALPLRLALAAALSLCATLAGAQTTTLTLEQALRLATQASSSNKAAQAAVEASGMAAARADQLPDPMLKLGVDNLPLSGADKYSTTGDSMTMRRYGFEQQWVSADKRQARQERAKRAVAMEEGAYLENLGKVREEAGKAWLTLLYAQRARQLYGQLEKAMADDLGAAQAAHRGAKATAADVLQAQMELALGQDDSRRAAQEVASARIVLARWVQTPVDTVADTPPAMRAHLSTVPTADLEQYHAGVLNARRAIDLADAETTVALRERRPDWSFEAVFSQRGSQYGNMLSFGVSIPLTVNRGQRQDRDVAEKSALGTKARLQYEDVLLEMRAQIEQMSLELGSLRERAAQLGATLLPAAQQQVELAMAAYRSGAGTLSAVFKARRTLLEKQLQINELDKQAALTWARLELHVIPHDMTNQPRTAQ</sequence>
<evidence type="ECO:0000313" key="4">
    <source>
        <dbReference type="Proteomes" id="UP000199470"/>
    </source>
</evidence>
<dbReference type="PANTHER" id="PTHR30203:SF24">
    <property type="entry name" value="BLR4935 PROTEIN"/>
    <property type="match status" value="1"/>
</dbReference>
<dbReference type="STRING" id="758825.SAMN02982985_03093"/>
<dbReference type="EMBL" id="FOTW01000014">
    <property type="protein sequence ID" value="SFM18368.1"/>
    <property type="molecule type" value="Genomic_DNA"/>
</dbReference>
<protein>
    <submittedName>
        <fullName evidence="3">Outer membrane protein TolC</fullName>
    </submittedName>
</protein>
<reference evidence="3 4" key="1">
    <citation type="submission" date="2016-10" db="EMBL/GenBank/DDBJ databases">
        <authorList>
            <person name="de Groot N.N."/>
        </authorList>
    </citation>
    <scope>NUCLEOTIDE SEQUENCE [LARGE SCALE GENOMIC DNA]</scope>
    <source>
        <strain evidence="3 4">ATCC 43154</strain>
    </source>
</reference>
<dbReference type="InterPro" id="IPR010131">
    <property type="entry name" value="MdtP/NodT-like"/>
</dbReference>
<dbReference type="GO" id="GO:0015562">
    <property type="term" value="F:efflux transmembrane transporter activity"/>
    <property type="evidence" value="ECO:0007669"/>
    <property type="project" value="InterPro"/>
</dbReference>
<dbReference type="Proteomes" id="UP000199470">
    <property type="component" value="Unassembled WGS sequence"/>
</dbReference>
<gene>
    <name evidence="3" type="ORF">SAMN02982985_03093</name>
</gene>
<organism evidence="3 4">
    <name type="scientific">Rugamonas rubra</name>
    <dbReference type="NCBI Taxonomy" id="758825"/>
    <lineage>
        <taxon>Bacteria</taxon>
        <taxon>Pseudomonadati</taxon>
        <taxon>Pseudomonadota</taxon>
        <taxon>Betaproteobacteria</taxon>
        <taxon>Burkholderiales</taxon>
        <taxon>Oxalobacteraceae</taxon>
        <taxon>Telluria group</taxon>
        <taxon>Rugamonas</taxon>
    </lineage>
</organism>
<accession>A0A1I4NS67</accession>